<evidence type="ECO:0000313" key="1">
    <source>
        <dbReference type="EMBL" id="MBB1245889.1"/>
    </source>
</evidence>
<dbReference type="GO" id="GO:0051213">
    <property type="term" value="F:dioxygenase activity"/>
    <property type="evidence" value="ECO:0007669"/>
    <property type="project" value="UniProtKB-KW"/>
</dbReference>
<keyword evidence="1" id="KW-0560">Oxidoreductase</keyword>
<proteinExistence type="predicted"/>
<name>A0ABR6EKM6_9ACTN</name>
<feature type="non-terminal residue" evidence="1">
    <location>
        <position position="127"/>
    </location>
</feature>
<accession>A0ABR6EKM6</accession>
<dbReference type="InterPro" id="IPR014710">
    <property type="entry name" value="RmlC-like_jellyroll"/>
</dbReference>
<evidence type="ECO:0000313" key="2">
    <source>
        <dbReference type="Proteomes" id="UP000766698"/>
    </source>
</evidence>
<keyword evidence="1" id="KW-0223">Dioxygenase</keyword>
<protein>
    <submittedName>
        <fullName evidence="1">Cysteine dioxygenase</fullName>
    </submittedName>
</protein>
<dbReference type="SUPFAM" id="SSF51182">
    <property type="entry name" value="RmlC-like cupins"/>
    <property type="match status" value="1"/>
</dbReference>
<dbReference type="Proteomes" id="UP000766698">
    <property type="component" value="Unassembled WGS sequence"/>
</dbReference>
<dbReference type="EMBL" id="WMLF01000364">
    <property type="protein sequence ID" value="MBB1245889.1"/>
    <property type="molecule type" value="Genomic_DNA"/>
</dbReference>
<reference evidence="2" key="1">
    <citation type="journal article" date="2020" name="Syst. Appl. Microbiol.">
        <title>Streptomyces alkaliterrae sp. nov., isolated from an alkaline soil, and emended descriptions of Streptomyces alkaliphilus, Streptomyces calidiresistens and Streptomyces durbertensis.</title>
        <authorList>
            <person name="Swiecimska M."/>
            <person name="Golinska P."/>
            <person name="Nouioui I."/>
            <person name="Wypij M."/>
            <person name="Rai M."/>
            <person name="Sangal V."/>
            <person name="Goodfellow M."/>
        </authorList>
    </citation>
    <scope>NUCLEOTIDE SEQUENCE [LARGE SCALE GENOMIC DNA]</scope>
    <source>
        <strain evidence="2">DSM 104538</strain>
    </source>
</reference>
<keyword evidence="2" id="KW-1185">Reference proteome</keyword>
<gene>
    <name evidence="1" type="ORF">GL263_20385</name>
</gene>
<sequence>MTRSPHHATATIPPGTQRLGTLVAALREVADRGLPPEATARLVGERLAPHLGAADLLTDRQCATDPTSYRQHVLHAEPDGGFSLVALVWLPGQRTSVHDHVSWCVTGVHEGVEHETRYQLAPATDHS</sequence>
<dbReference type="InterPro" id="IPR011051">
    <property type="entry name" value="RmlC_Cupin_sf"/>
</dbReference>
<comment type="caution">
    <text evidence="1">The sequence shown here is derived from an EMBL/GenBank/DDBJ whole genome shotgun (WGS) entry which is preliminary data.</text>
</comment>
<dbReference type="Gene3D" id="2.60.120.10">
    <property type="entry name" value="Jelly Rolls"/>
    <property type="match status" value="1"/>
</dbReference>
<organism evidence="1 2">
    <name type="scientific">Streptomyces durbertensis</name>
    <dbReference type="NCBI Taxonomy" id="2448886"/>
    <lineage>
        <taxon>Bacteria</taxon>
        <taxon>Bacillati</taxon>
        <taxon>Actinomycetota</taxon>
        <taxon>Actinomycetes</taxon>
        <taxon>Kitasatosporales</taxon>
        <taxon>Streptomycetaceae</taxon>
        <taxon>Streptomyces</taxon>
    </lineage>
</organism>